<dbReference type="EMBL" id="QCYK01000001">
    <property type="protein sequence ID" value="PUZ28602.1"/>
    <property type="molecule type" value="Genomic_DNA"/>
</dbReference>
<keyword evidence="3" id="KW-1185">Reference proteome</keyword>
<dbReference type="Proteomes" id="UP000244450">
    <property type="component" value="Unassembled WGS sequence"/>
</dbReference>
<sequence>MKKHNLFFGAAVAAALLGAVVTNAHSRFLDGFQQSPGACTAVSNIPPGCNLTSGTPCTNLYFNKSTSNPAQCVDQRFHI</sequence>
<feature type="chain" id="PRO_5015495293" evidence="1">
    <location>
        <begin position="25"/>
        <end position="79"/>
    </location>
</feature>
<proteinExistence type="predicted"/>
<feature type="signal peptide" evidence="1">
    <location>
        <begin position="1"/>
        <end position="24"/>
    </location>
</feature>
<protein>
    <submittedName>
        <fullName evidence="2">Uncharacterized protein</fullName>
    </submittedName>
</protein>
<dbReference type="RefSeq" id="WP_108685241.1">
    <property type="nucleotide sequence ID" value="NZ_QCYK01000001.1"/>
</dbReference>
<name>A0A2T7BLQ3_9BACT</name>
<reference evidence="2 3" key="1">
    <citation type="submission" date="2018-04" db="EMBL/GenBank/DDBJ databases">
        <title>Chitinophaga fuyangensis sp. nov., isolated from soil in a chemical factory.</title>
        <authorList>
            <person name="Chen K."/>
        </authorList>
    </citation>
    <scope>NUCLEOTIDE SEQUENCE [LARGE SCALE GENOMIC DNA]</scope>
    <source>
        <strain evidence="2 3">LY-1</strain>
    </source>
</reference>
<gene>
    <name evidence="2" type="ORF">DCC81_03720</name>
</gene>
<evidence type="ECO:0000256" key="1">
    <source>
        <dbReference type="SAM" id="SignalP"/>
    </source>
</evidence>
<comment type="caution">
    <text evidence="2">The sequence shown here is derived from an EMBL/GenBank/DDBJ whole genome shotgun (WGS) entry which is preliminary data.</text>
</comment>
<keyword evidence="1" id="KW-0732">Signal</keyword>
<evidence type="ECO:0000313" key="2">
    <source>
        <dbReference type="EMBL" id="PUZ28602.1"/>
    </source>
</evidence>
<organism evidence="2 3">
    <name type="scientific">Chitinophaga parva</name>
    <dbReference type="NCBI Taxonomy" id="2169414"/>
    <lineage>
        <taxon>Bacteria</taxon>
        <taxon>Pseudomonadati</taxon>
        <taxon>Bacteroidota</taxon>
        <taxon>Chitinophagia</taxon>
        <taxon>Chitinophagales</taxon>
        <taxon>Chitinophagaceae</taxon>
        <taxon>Chitinophaga</taxon>
    </lineage>
</organism>
<accession>A0A2T7BLQ3</accession>
<evidence type="ECO:0000313" key="3">
    <source>
        <dbReference type="Proteomes" id="UP000244450"/>
    </source>
</evidence>
<dbReference type="AlphaFoldDB" id="A0A2T7BLQ3"/>